<dbReference type="SMART" id="SM00647">
    <property type="entry name" value="IBR"/>
    <property type="match status" value="1"/>
</dbReference>
<comment type="cofactor">
    <cofactor evidence="2">
        <name>Zn(2+)</name>
        <dbReference type="ChEBI" id="CHEBI:29105"/>
    </cofactor>
</comment>
<organism evidence="12 13">
    <name type="scientific">Digitaria exilis</name>
    <dbReference type="NCBI Taxonomy" id="1010633"/>
    <lineage>
        <taxon>Eukaryota</taxon>
        <taxon>Viridiplantae</taxon>
        <taxon>Streptophyta</taxon>
        <taxon>Embryophyta</taxon>
        <taxon>Tracheophyta</taxon>
        <taxon>Spermatophyta</taxon>
        <taxon>Magnoliopsida</taxon>
        <taxon>Liliopsida</taxon>
        <taxon>Poales</taxon>
        <taxon>Poaceae</taxon>
        <taxon>PACMAD clade</taxon>
        <taxon>Panicoideae</taxon>
        <taxon>Panicodae</taxon>
        <taxon>Paniceae</taxon>
        <taxon>Anthephorinae</taxon>
        <taxon>Digitaria</taxon>
    </lineage>
</organism>
<dbReference type="GO" id="GO:0008270">
    <property type="term" value="F:zinc ion binding"/>
    <property type="evidence" value="ECO:0007669"/>
    <property type="project" value="UniProtKB-KW"/>
</dbReference>
<evidence type="ECO:0000256" key="6">
    <source>
        <dbReference type="ARBA" id="ARBA00022737"/>
    </source>
</evidence>
<dbReference type="Gene3D" id="1.20.120.1750">
    <property type="match status" value="1"/>
</dbReference>
<comment type="caution">
    <text evidence="12">The sequence shown here is derived from an EMBL/GenBank/DDBJ whole genome shotgun (WGS) entry which is preliminary data.</text>
</comment>
<evidence type="ECO:0000256" key="8">
    <source>
        <dbReference type="ARBA" id="ARBA00022786"/>
    </source>
</evidence>
<proteinExistence type="predicted"/>
<keyword evidence="13" id="KW-1185">Reference proteome</keyword>
<keyword evidence="7" id="KW-0863">Zinc-finger</keyword>
<dbReference type="PROSITE" id="PS00518">
    <property type="entry name" value="ZF_RING_1"/>
    <property type="match status" value="1"/>
</dbReference>
<keyword evidence="8" id="KW-0833">Ubl conjugation pathway</keyword>
<dbReference type="Gene3D" id="3.30.40.10">
    <property type="entry name" value="Zinc/RING finger domain, C3HC4 (zinc finger)"/>
    <property type="match status" value="1"/>
</dbReference>
<sequence length="510" mass="56273">MDDGYYLSGKVFQGNMDRTIDLLYERIYESDDPITTARKKTHVVLLTQQDIHQRLTQEVSATAELLCVPADWALALLCHYRWDPLRLHEEWFADPDRVRDAVGLAAGDDVPGTEVKAACAVCADFKPAAEMLSAGCAHLYCQDCWRGHIAAALDAGGARCLALRCPEPSCRRAVLRGTVGKLAGGEDDAMDAKYAREVARAYVDARRQWLTPCTASAGCGCAAEVPAGDEDDGDVACRCGGAFCSRCGGAPHWPAGCAAAARWALDADQASSDWILLHTKRCPRCHRPIERVGGCDVIECAEPCRHSFCWGCLGPVNVEDAWGRCAHELRPSPETEEEQRRAKRELELFLQYQDLWMWNLSKRRAAEDELRKVRGGRLPAARYGTPEKRTLEVVAAAWEEVAEGRRVVGNACAHGQSLRRADAARWELFEFQHRRVDAVLDALEERAAKGKAPEEETKVFGAKLAALTRTARHGVECFAKAVEEGMPEEEEAAPAPTSKRQRREEASGDQ</sequence>
<keyword evidence="9" id="KW-0862">Zinc</keyword>
<dbReference type="InterPro" id="IPR031127">
    <property type="entry name" value="E3_UB_ligase_RBR"/>
</dbReference>
<evidence type="ECO:0000313" key="13">
    <source>
        <dbReference type="Proteomes" id="UP000636709"/>
    </source>
</evidence>
<dbReference type="Proteomes" id="UP000636709">
    <property type="component" value="Unassembled WGS sequence"/>
</dbReference>
<comment type="catalytic activity">
    <reaction evidence="1">
        <text>[E2 ubiquitin-conjugating enzyme]-S-ubiquitinyl-L-cysteine + [acceptor protein]-L-lysine = [E2 ubiquitin-conjugating enzyme]-L-cysteine + [acceptor protein]-N(6)-ubiquitinyl-L-lysine.</text>
        <dbReference type="EC" id="2.3.2.31"/>
    </reaction>
</comment>
<protein>
    <recommendedName>
        <fullName evidence="3">RBR-type E3 ubiquitin transferase</fullName>
        <ecNumber evidence="3">2.3.2.31</ecNumber>
    </recommendedName>
</protein>
<reference evidence="12" key="1">
    <citation type="submission" date="2020-07" db="EMBL/GenBank/DDBJ databases">
        <title>Genome sequence and genetic diversity analysis of an under-domesticated orphan crop, white fonio (Digitaria exilis).</title>
        <authorList>
            <person name="Bennetzen J.L."/>
            <person name="Chen S."/>
            <person name="Ma X."/>
            <person name="Wang X."/>
            <person name="Yssel A.E.J."/>
            <person name="Chaluvadi S.R."/>
            <person name="Johnson M."/>
            <person name="Gangashetty P."/>
            <person name="Hamidou F."/>
            <person name="Sanogo M.D."/>
            <person name="Zwaenepoel A."/>
            <person name="Wallace J."/>
            <person name="Van De Peer Y."/>
            <person name="Van Deynze A."/>
        </authorList>
    </citation>
    <scope>NUCLEOTIDE SEQUENCE</scope>
    <source>
        <tissue evidence="12">Leaves</tissue>
    </source>
</reference>
<evidence type="ECO:0000256" key="5">
    <source>
        <dbReference type="ARBA" id="ARBA00022723"/>
    </source>
</evidence>
<evidence type="ECO:0000313" key="12">
    <source>
        <dbReference type="EMBL" id="KAF8653967.1"/>
    </source>
</evidence>
<dbReference type="PROSITE" id="PS51873">
    <property type="entry name" value="TRIAD"/>
    <property type="match status" value="1"/>
</dbReference>
<dbReference type="InterPro" id="IPR044066">
    <property type="entry name" value="TRIAD_supradom"/>
</dbReference>
<evidence type="ECO:0000256" key="3">
    <source>
        <dbReference type="ARBA" id="ARBA00012251"/>
    </source>
</evidence>
<dbReference type="OrthoDB" id="695325at2759"/>
<evidence type="ECO:0000256" key="10">
    <source>
        <dbReference type="SAM" id="MobiDB-lite"/>
    </source>
</evidence>
<dbReference type="InterPro" id="IPR017907">
    <property type="entry name" value="Znf_RING_CS"/>
</dbReference>
<feature type="domain" description="RING-type" evidence="11">
    <location>
        <begin position="115"/>
        <end position="329"/>
    </location>
</feature>
<evidence type="ECO:0000256" key="4">
    <source>
        <dbReference type="ARBA" id="ARBA00022679"/>
    </source>
</evidence>
<gene>
    <name evidence="12" type="ORF">HU200_062107</name>
</gene>
<dbReference type="InterPro" id="IPR013083">
    <property type="entry name" value="Znf_RING/FYVE/PHD"/>
</dbReference>
<dbReference type="EMBL" id="JACEFO010002617">
    <property type="protein sequence ID" value="KAF8653967.1"/>
    <property type="molecule type" value="Genomic_DNA"/>
</dbReference>
<dbReference type="Pfam" id="PF22191">
    <property type="entry name" value="IBR_1"/>
    <property type="match status" value="1"/>
</dbReference>
<dbReference type="GO" id="GO:0016567">
    <property type="term" value="P:protein ubiquitination"/>
    <property type="evidence" value="ECO:0007669"/>
    <property type="project" value="InterPro"/>
</dbReference>
<dbReference type="Pfam" id="PF01485">
    <property type="entry name" value="IBR"/>
    <property type="match status" value="1"/>
</dbReference>
<dbReference type="InterPro" id="IPR002867">
    <property type="entry name" value="IBR_dom"/>
</dbReference>
<name>A0A835E113_9POAL</name>
<keyword evidence="6" id="KW-0677">Repeat</keyword>
<evidence type="ECO:0000259" key="11">
    <source>
        <dbReference type="PROSITE" id="PS51873"/>
    </source>
</evidence>
<dbReference type="PANTHER" id="PTHR11685">
    <property type="entry name" value="RBR FAMILY RING FINGER AND IBR DOMAIN-CONTAINING"/>
    <property type="match status" value="1"/>
</dbReference>
<accession>A0A835E113</accession>
<dbReference type="GO" id="GO:0061630">
    <property type="term" value="F:ubiquitin protein ligase activity"/>
    <property type="evidence" value="ECO:0007669"/>
    <property type="project" value="UniProtKB-EC"/>
</dbReference>
<keyword evidence="5" id="KW-0479">Metal-binding</keyword>
<evidence type="ECO:0000256" key="7">
    <source>
        <dbReference type="ARBA" id="ARBA00022771"/>
    </source>
</evidence>
<dbReference type="AlphaFoldDB" id="A0A835E113"/>
<evidence type="ECO:0000256" key="2">
    <source>
        <dbReference type="ARBA" id="ARBA00001947"/>
    </source>
</evidence>
<evidence type="ECO:0000256" key="1">
    <source>
        <dbReference type="ARBA" id="ARBA00001798"/>
    </source>
</evidence>
<keyword evidence="4" id="KW-0808">Transferase</keyword>
<dbReference type="SUPFAM" id="SSF57850">
    <property type="entry name" value="RING/U-box"/>
    <property type="match status" value="2"/>
</dbReference>
<dbReference type="EC" id="2.3.2.31" evidence="3"/>
<evidence type="ECO:0000256" key="9">
    <source>
        <dbReference type="ARBA" id="ARBA00022833"/>
    </source>
</evidence>
<feature type="region of interest" description="Disordered" evidence="10">
    <location>
        <begin position="482"/>
        <end position="510"/>
    </location>
</feature>